<feature type="domain" description="Alcohol dehydrogenase-like N-terminal" evidence="6">
    <location>
        <begin position="31"/>
        <end position="147"/>
    </location>
</feature>
<gene>
    <name evidence="7" type="ORF">QF035_010663</name>
</gene>
<evidence type="ECO:0000313" key="8">
    <source>
        <dbReference type="Proteomes" id="UP001230328"/>
    </source>
</evidence>
<dbReference type="PANTHER" id="PTHR42683">
    <property type="entry name" value="ALDEHYDE REDUCTASE"/>
    <property type="match status" value="1"/>
</dbReference>
<accession>A0ABU0TBA0</accession>
<evidence type="ECO:0000256" key="4">
    <source>
        <dbReference type="ARBA" id="ARBA00024074"/>
    </source>
</evidence>
<dbReference type="PROSITE" id="PS00059">
    <property type="entry name" value="ADH_ZINC"/>
    <property type="match status" value="1"/>
</dbReference>
<keyword evidence="1" id="KW-0479">Metal-binding</keyword>
<dbReference type="Pfam" id="PF08240">
    <property type="entry name" value="ADH_N"/>
    <property type="match status" value="1"/>
</dbReference>
<dbReference type="InterPro" id="IPR002328">
    <property type="entry name" value="ADH_Zn_CS"/>
</dbReference>
<evidence type="ECO:0000259" key="6">
    <source>
        <dbReference type="Pfam" id="PF08240"/>
    </source>
</evidence>
<keyword evidence="2" id="KW-0862">Zinc</keyword>
<dbReference type="SUPFAM" id="SSF50129">
    <property type="entry name" value="GroES-like"/>
    <property type="match status" value="1"/>
</dbReference>
<evidence type="ECO:0000256" key="5">
    <source>
        <dbReference type="ARBA" id="ARBA00048262"/>
    </source>
</evidence>
<protein>
    <recommendedName>
        <fullName evidence="4">alcohol dehydrogenase (NADP(+))</fullName>
        <ecNumber evidence="4">1.1.1.2</ecNumber>
    </recommendedName>
</protein>
<name>A0ABU0TBA0_9ACTN</name>
<dbReference type="Proteomes" id="UP001230328">
    <property type="component" value="Unassembled WGS sequence"/>
</dbReference>
<proteinExistence type="predicted"/>
<evidence type="ECO:0000256" key="1">
    <source>
        <dbReference type="ARBA" id="ARBA00022723"/>
    </source>
</evidence>
<evidence type="ECO:0000256" key="3">
    <source>
        <dbReference type="ARBA" id="ARBA00023002"/>
    </source>
</evidence>
<comment type="catalytic activity">
    <reaction evidence="5">
        <text>a primary alcohol + NADP(+) = an aldehyde + NADPH + H(+)</text>
        <dbReference type="Rhea" id="RHEA:15937"/>
        <dbReference type="ChEBI" id="CHEBI:15378"/>
        <dbReference type="ChEBI" id="CHEBI:15734"/>
        <dbReference type="ChEBI" id="CHEBI:17478"/>
        <dbReference type="ChEBI" id="CHEBI:57783"/>
        <dbReference type="ChEBI" id="CHEBI:58349"/>
        <dbReference type="EC" id="1.1.1.2"/>
    </reaction>
</comment>
<dbReference type="InterPro" id="IPR011032">
    <property type="entry name" value="GroES-like_sf"/>
</dbReference>
<sequence length="189" mass="20319">MSTTTAAYAAPSTGVKLEPLTISRRDLRGADVRIDIQYTGVCHTDLLQTSDGWGPGLYPMVPGHEITGVVTETGPEVTKFAVGDRVGVGTYIDSCGECEPCRAGLEVYCEKGCTPTYNAKDRHGEITQGGYSKQIVVDERYVLRIPDSLPLDATAPCDREGRRDYSTAKSALVEELVAKSYAARVAGQP</sequence>
<dbReference type="EC" id="1.1.1.2" evidence="4"/>
<dbReference type="InterPro" id="IPR013154">
    <property type="entry name" value="ADH-like_N"/>
</dbReference>
<reference evidence="7 8" key="1">
    <citation type="submission" date="2023-07" db="EMBL/GenBank/DDBJ databases">
        <title>Comparative genomics of wheat-associated soil bacteria to identify genetic determinants of phenazine resistance.</title>
        <authorList>
            <person name="Mouncey N."/>
        </authorList>
    </citation>
    <scope>NUCLEOTIDE SEQUENCE [LARGE SCALE GENOMIC DNA]</scope>
    <source>
        <strain evidence="7 8">V2I4</strain>
    </source>
</reference>
<dbReference type="RefSeq" id="WP_307530198.1">
    <property type="nucleotide sequence ID" value="NZ_JAUSZI010000002.1"/>
</dbReference>
<dbReference type="EMBL" id="JAUSZI010000002">
    <property type="protein sequence ID" value="MDQ1033081.1"/>
    <property type="molecule type" value="Genomic_DNA"/>
</dbReference>
<keyword evidence="3" id="KW-0560">Oxidoreductase</keyword>
<keyword evidence="8" id="KW-1185">Reference proteome</keyword>
<dbReference type="InterPro" id="IPR047109">
    <property type="entry name" value="CAD-like"/>
</dbReference>
<comment type="caution">
    <text evidence="7">The sequence shown here is derived from an EMBL/GenBank/DDBJ whole genome shotgun (WGS) entry which is preliminary data.</text>
</comment>
<organism evidence="7 8">
    <name type="scientific">Streptomyces umbrinus</name>
    <dbReference type="NCBI Taxonomy" id="67370"/>
    <lineage>
        <taxon>Bacteria</taxon>
        <taxon>Bacillati</taxon>
        <taxon>Actinomycetota</taxon>
        <taxon>Actinomycetes</taxon>
        <taxon>Kitasatosporales</taxon>
        <taxon>Streptomycetaceae</taxon>
        <taxon>Streptomyces</taxon>
        <taxon>Streptomyces phaeochromogenes group</taxon>
    </lineage>
</organism>
<evidence type="ECO:0000256" key="2">
    <source>
        <dbReference type="ARBA" id="ARBA00022833"/>
    </source>
</evidence>
<dbReference type="Gene3D" id="3.90.180.10">
    <property type="entry name" value="Medium-chain alcohol dehydrogenases, catalytic domain"/>
    <property type="match status" value="1"/>
</dbReference>
<evidence type="ECO:0000313" key="7">
    <source>
        <dbReference type="EMBL" id="MDQ1033081.1"/>
    </source>
</evidence>